<dbReference type="InterPro" id="IPR050951">
    <property type="entry name" value="Retrovirus_Pol_polyprotein"/>
</dbReference>
<dbReference type="PANTHER" id="PTHR37984">
    <property type="entry name" value="PROTEIN CBG26694"/>
    <property type="match status" value="1"/>
</dbReference>
<dbReference type="Proteomes" id="UP001165289">
    <property type="component" value="Unassembled WGS sequence"/>
</dbReference>
<dbReference type="PROSITE" id="PS50994">
    <property type="entry name" value="INTEGRASE"/>
    <property type="match status" value="1"/>
</dbReference>
<dbReference type="GO" id="GO:0003676">
    <property type="term" value="F:nucleic acid binding"/>
    <property type="evidence" value="ECO:0007669"/>
    <property type="project" value="InterPro"/>
</dbReference>
<feature type="domain" description="Integrase catalytic" evidence="1">
    <location>
        <begin position="132"/>
        <end position="290"/>
    </location>
</feature>
<organism evidence="2 3">
    <name type="scientific">Oopsacas minuta</name>
    <dbReference type="NCBI Taxonomy" id="111878"/>
    <lineage>
        <taxon>Eukaryota</taxon>
        <taxon>Metazoa</taxon>
        <taxon>Porifera</taxon>
        <taxon>Hexactinellida</taxon>
        <taxon>Hexasterophora</taxon>
        <taxon>Lyssacinosida</taxon>
        <taxon>Leucopsacidae</taxon>
        <taxon>Oopsacas</taxon>
    </lineage>
</organism>
<dbReference type="GO" id="GO:0015074">
    <property type="term" value="P:DNA integration"/>
    <property type="evidence" value="ECO:0007669"/>
    <property type="project" value="InterPro"/>
</dbReference>
<evidence type="ECO:0000313" key="2">
    <source>
        <dbReference type="EMBL" id="KAI6652983.1"/>
    </source>
</evidence>
<evidence type="ECO:0000313" key="3">
    <source>
        <dbReference type="Proteomes" id="UP001165289"/>
    </source>
</evidence>
<dbReference type="InterPro" id="IPR012337">
    <property type="entry name" value="RNaseH-like_sf"/>
</dbReference>
<dbReference type="InterPro" id="IPR036397">
    <property type="entry name" value="RNaseH_sf"/>
</dbReference>
<protein>
    <recommendedName>
        <fullName evidence="1">Integrase catalytic domain-containing protein</fullName>
    </recommendedName>
</protein>
<dbReference type="PANTHER" id="PTHR37984:SF5">
    <property type="entry name" value="PROTEIN NYNRIN-LIKE"/>
    <property type="match status" value="1"/>
</dbReference>
<sequence>MDATEHEAIRGYLQTNIIPPEIKSDRHRKKNFVRKCKGIYFQENKLMKIFRKKNGCVKYLEIPLVSEIDNIIGFYHNVTHPGINTTIDGIQNKYDWNGIYNDVGSYIRTCHDCQTSAALPPQPQRELQPIPPPEEPWCHCGIDLICNMSRTVLGFQHILVIVCYLSKFVIARPLKTKTSKEILDCLQEIYLSFGVPNILQHDQGTEFSSKEFQEFHKKININTRRTTAYHPQSNGLVESHNKILKTKINKMQSDGDTEWTEKLQTAVLAANTQTKISTSYTPFHLMFGRDFDSSNLLNLITSPTNPGLLTEADISEAEVPEDENIQMDANETRPFDFPIIDNEWIENLSSTRKADRMTAIENIKAGQKVQKKT</sequence>
<dbReference type="Pfam" id="PF00665">
    <property type="entry name" value="rve"/>
    <property type="match status" value="1"/>
</dbReference>
<dbReference type="AlphaFoldDB" id="A0AAV7JVL3"/>
<evidence type="ECO:0000259" key="1">
    <source>
        <dbReference type="PROSITE" id="PS50994"/>
    </source>
</evidence>
<dbReference type="Gene3D" id="3.30.420.10">
    <property type="entry name" value="Ribonuclease H-like superfamily/Ribonuclease H"/>
    <property type="match status" value="1"/>
</dbReference>
<name>A0AAV7JVL3_9METZ</name>
<proteinExistence type="predicted"/>
<dbReference type="SUPFAM" id="SSF53098">
    <property type="entry name" value="Ribonuclease H-like"/>
    <property type="match status" value="1"/>
</dbReference>
<dbReference type="InterPro" id="IPR001584">
    <property type="entry name" value="Integrase_cat-core"/>
</dbReference>
<dbReference type="Pfam" id="PF17921">
    <property type="entry name" value="Integrase_H2C2"/>
    <property type="match status" value="1"/>
</dbReference>
<gene>
    <name evidence="2" type="ORF">LOD99_4060</name>
</gene>
<comment type="caution">
    <text evidence="2">The sequence shown here is derived from an EMBL/GenBank/DDBJ whole genome shotgun (WGS) entry which is preliminary data.</text>
</comment>
<accession>A0AAV7JVL3</accession>
<dbReference type="InterPro" id="IPR041588">
    <property type="entry name" value="Integrase_H2C2"/>
</dbReference>
<dbReference type="EMBL" id="JAKMXF010000296">
    <property type="protein sequence ID" value="KAI6652983.1"/>
    <property type="molecule type" value="Genomic_DNA"/>
</dbReference>
<reference evidence="2 3" key="1">
    <citation type="journal article" date="2023" name="BMC Biol.">
        <title>The compact genome of the sponge Oopsacas minuta (Hexactinellida) is lacking key metazoan core genes.</title>
        <authorList>
            <person name="Santini S."/>
            <person name="Schenkelaars Q."/>
            <person name="Jourda C."/>
            <person name="Duchesne M."/>
            <person name="Belahbib H."/>
            <person name="Rocher C."/>
            <person name="Selva M."/>
            <person name="Riesgo A."/>
            <person name="Vervoort M."/>
            <person name="Leys S.P."/>
            <person name="Kodjabachian L."/>
            <person name="Le Bivic A."/>
            <person name="Borchiellini C."/>
            <person name="Claverie J.M."/>
            <person name="Renard E."/>
        </authorList>
    </citation>
    <scope>NUCLEOTIDE SEQUENCE [LARGE SCALE GENOMIC DNA]</scope>
    <source>
        <strain evidence="2">SPO-2</strain>
    </source>
</reference>
<dbReference type="Gene3D" id="1.10.340.70">
    <property type="match status" value="1"/>
</dbReference>
<keyword evidence="3" id="KW-1185">Reference proteome</keyword>